<proteinExistence type="predicted"/>
<dbReference type="InterPro" id="IPR029058">
    <property type="entry name" value="AB_hydrolase_fold"/>
</dbReference>
<comment type="caution">
    <text evidence="3">The sequence shown here is derived from an EMBL/GenBank/DDBJ whole genome shotgun (WGS) entry which is preliminary data.</text>
</comment>
<feature type="domain" description="Fungal lipase-type" evidence="2">
    <location>
        <begin position="204"/>
        <end position="364"/>
    </location>
</feature>
<dbReference type="Gene3D" id="3.40.50.1820">
    <property type="entry name" value="alpha/beta hydrolase"/>
    <property type="match status" value="1"/>
</dbReference>
<keyword evidence="4" id="KW-1185">Reference proteome</keyword>
<dbReference type="GO" id="GO:0006629">
    <property type="term" value="P:lipid metabolic process"/>
    <property type="evidence" value="ECO:0007669"/>
    <property type="project" value="InterPro"/>
</dbReference>
<evidence type="ECO:0000313" key="4">
    <source>
        <dbReference type="Proteomes" id="UP001165190"/>
    </source>
</evidence>
<dbReference type="AlphaFoldDB" id="A0A9W7JH55"/>
<gene>
    <name evidence="3" type="ORF">HRI_005112700</name>
</gene>
<dbReference type="PANTHER" id="PTHR46086">
    <property type="entry name" value="ALPHA/BETA-HYDROLASES SUPERFAMILY PROTEIN"/>
    <property type="match status" value="1"/>
</dbReference>
<reference evidence="3" key="1">
    <citation type="submission" date="2023-05" db="EMBL/GenBank/DDBJ databases">
        <title>Genome and transcriptome analyses reveal genes involved in the formation of fine ridges on petal epidermal cells in Hibiscus trionum.</title>
        <authorList>
            <person name="Koshimizu S."/>
            <person name="Masuda S."/>
            <person name="Ishii T."/>
            <person name="Shirasu K."/>
            <person name="Hoshino A."/>
            <person name="Arita M."/>
        </authorList>
    </citation>
    <scope>NUCLEOTIDE SEQUENCE</scope>
    <source>
        <strain evidence="3">Hamamatsu line</strain>
    </source>
</reference>
<sequence length="470" mass="54059">MEAKDSRKLFPGSHLHIDPNKATLFGLLLLLLSGKLKNSDFIETSIETEESFWYRLLIVRTILLQKFLLSIDIPMALVGWMFEFICNFYIQNGGFFGLLIRIITFKVVFPRRNSATYVSAVGITDMRTELSKDIVYGDDMYFPALSVMAAKAVYENAAYNKSVIEDTWGMSFIGFKNYWNDFLRKANTQVSLFRDKTADHDTIVVCFRGTSRFNAKAWSTDLDLSWYEISGIGRIHSGFLKALGMQRFVGWPKFVVPDPTRRAPLAYYDIRDTLKDLLNTSPEAKFIVTGHSLGGALAALFPTILFYHDERFLLERMQGVYTFGQPRVGDAEHASYMEKNLEKNGALFERYVYCNDIVPRVPMASMFKHFGTCVYNNSRYQATIVEEVPYENYFSFLGFIPKHLNAIYEVIRSFTMRIKYGSFYKEGWLVFGVRLIGILNPGVVNHGLRDYINSTRLGKTHRAFFHLPPH</sequence>
<name>A0A9W7JH55_HIBTR</name>
<dbReference type="OrthoDB" id="438440at2759"/>
<protein>
    <recommendedName>
        <fullName evidence="2">Fungal lipase-type domain-containing protein</fullName>
    </recommendedName>
</protein>
<dbReference type="CDD" id="cd00519">
    <property type="entry name" value="Lipase_3"/>
    <property type="match status" value="1"/>
</dbReference>
<keyword evidence="1" id="KW-0378">Hydrolase</keyword>
<dbReference type="PANTHER" id="PTHR46086:SF29">
    <property type="entry name" value="SUPERFAMILY PROTEIN, PUTATIVE ISOFORM 1-RELATED"/>
    <property type="match status" value="1"/>
</dbReference>
<accession>A0A9W7JH55</accession>
<dbReference type="InterPro" id="IPR002921">
    <property type="entry name" value="Fungal_lipase-type"/>
</dbReference>
<dbReference type="Pfam" id="PF01764">
    <property type="entry name" value="Lipase_3"/>
    <property type="match status" value="1"/>
</dbReference>
<organism evidence="3 4">
    <name type="scientific">Hibiscus trionum</name>
    <name type="common">Flower of an hour</name>
    <dbReference type="NCBI Taxonomy" id="183268"/>
    <lineage>
        <taxon>Eukaryota</taxon>
        <taxon>Viridiplantae</taxon>
        <taxon>Streptophyta</taxon>
        <taxon>Embryophyta</taxon>
        <taxon>Tracheophyta</taxon>
        <taxon>Spermatophyta</taxon>
        <taxon>Magnoliopsida</taxon>
        <taxon>eudicotyledons</taxon>
        <taxon>Gunneridae</taxon>
        <taxon>Pentapetalae</taxon>
        <taxon>rosids</taxon>
        <taxon>malvids</taxon>
        <taxon>Malvales</taxon>
        <taxon>Malvaceae</taxon>
        <taxon>Malvoideae</taxon>
        <taxon>Hibiscus</taxon>
    </lineage>
</organism>
<dbReference type="InterPro" id="IPR044819">
    <property type="entry name" value="OBL-like"/>
</dbReference>
<dbReference type="EMBL" id="BSYR01000069">
    <property type="protein sequence ID" value="GMJ14435.1"/>
    <property type="molecule type" value="Genomic_DNA"/>
</dbReference>
<dbReference type="Proteomes" id="UP001165190">
    <property type="component" value="Unassembled WGS sequence"/>
</dbReference>
<dbReference type="SUPFAM" id="SSF53474">
    <property type="entry name" value="alpha/beta-Hydrolases"/>
    <property type="match status" value="1"/>
</dbReference>
<dbReference type="GO" id="GO:0004806">
    <property type="term" value="F:triacylglycerol lipase activity"/>
    <property type="evidence" value="ECO:0007669"/>
    <property type="project" value="InterPro"/>
</dbReference>
<evidence type="ECO:0000259" key="2">
    <source>
        <dbReference type="Pfam" id="PF01764"/>
    </source>
</evidence>
<evidence type="ECO:0000256" key="1">
    <source>
        <dbReference type="ARBA" id="ARBA00022801"/>
    </source>
</evidence>
<evidence type="ECO:0000313" key="3">
    <source>
        <dbReference type="EMBL" id="GMJ14435.1"/>
    </source>
</evidence>